<dbReference type="AlphaFoldDB" id="A0A917AYJ7"/>
<dbReference type="InterPro" id="IPR013223">
    <property type="entry name" value="RNase_B_OB_dom"/>
</dbReference>
<dbReference type="NCBIfam" id="TIGR02063">
    <property type="entry name" value="RNase_R"/>
    <property type="match status" value="1"/>
</dbReference>
<evidence type="ECO:0000313" key="11">
    <source>
        <dbReference type="EMBL" id="GGE81405.1"/>
    </source>
</evidence>
<evidence type="ECO:0000256" key="5">
    <source>
        <dbReference type="ARBA" id="ARBA00022801"/>
    </source>
</evidence>
<organism evidence="11 12">
    <name type="scientific">Priestia taiwanensis</name>
    <dbReference type="NCBI Taxonomy" id="1347902"/>
    <lineage>
        <taxon>Bacteria</taxon>
        <taxon>Bacillati</taxon>
        <taxon>Bacillota</taxon>
        <taxon>Bacilli</taxon>
        <taxon>Bacillales</taxon>
        <taxon>Bacillaceae</taxon>
        <taxon>Priestia</taxon>
    </lineage>
</organism>
<dbReference type="SMART" id="SM00357">
    <property type="entry name" value="CSP"/>
    <property type="match status" value="2"/>
</dbReference>
<keyword evidence="7 8" id="KW-0694">RNA-binding</keyword>
<feature type="compositionally biased region" description="Basic and acidic residues" evidence="9">
    <location>
        <begin position="715"/>
        <end position="724"/>
    </location>
</feature>
<comment type="function">
    <text evidence="8">3'-5' exoribonuclease that releases 5'-nucleoside monophosphates and is involved in maturation of structured RNAs.</text>
</comment>
<dbReference type="FunFam" id="2.40.50.140:FF:000213">
    <property type="entry name" value="Ribonuclease R"/>
    <property type="match status" value="1"/>
</dbReference>
<dbReference type="GO" id="GO:0006402">
    <property type="term" value="P:mRNA catabolic process"/>
    <property type="evidence" value="ECO:0007669"/>
    <property type="project" value="TreeGrafter"/>
</dbReference>
<comment type="subcellular location">
    <subcellularLocation>
        <location evidence="2 8">Cytoplasm</location>
    </subcellularLocation>
</comment>
<dbReference type="SMART" id="SM00316">
    <property type="entry name" value="S1"/>
    <property type="match status" value="2"/>
</dbReference>
<proteinExistence type="inferred from homology"/>
<accession>A0A917AYJ7</accession>
<dbReference type="EMBL" id="BMFK01000004">
    <property type="protein sequence ID" value="GGE81405.1"/>
    <property type="molecule type" value="Genomic_DNA"/>
</dbReference>
<dbReference type="Gene3D" id="2.40.50.140">
    <property type="entry name" value="Nucleic acid-binding proteins"/>
    <property type="match status" value="3"/>
</dbReference>
<comment type="caution">
    <text evidence="11">The sequence shown here is derived from an EMBL/GenBank/DDBJ whole genome shotgun (WGS) entry which is preliminary data.</text>
</comment>
<evidence type="ECO:0000256" key="8">
    <source>
        <dbReference type="HAMAP-Rule" id="MF_01895"/>
    </source>
</evidence>
<reference evidence="11" key="2">
    <citation type="submission" date="2020-09" db="EMBL/GenBank/DDBJ databases">
        <authorList>
            <person name="Sun Q."/>
            <person name="Zhou Y."/>
        </authorList>
    </citation>
    <scope>NUCLEOTIDE SEQUENCE</scope>
    <source>
        <strain evidence="11">CGMCC 1.12698</strain>
    </source>
</reference>
<dbReference type="SMART" id="SM00955">
    <property type="entry name" value="RNB"/>
    <property type="match status" value="1"/>
</dbReference>
<evidence type="ECO:0000256" key="1">
    <source>
        <dbReference type="ARBA" id="ARBA00001849"/>
    </source>
</evidence>
<dbReference type="EC" id="3.1.13.1" evidence="8"/>
<evidence type="ECO:0000256" key="7">
    <source>
        <dbReference type="ARBA" id="ARBA00022884"/>
    </source>
</evidence>
<dbReference type="Pfam" id="PF08206">
    <property type="entry name" value="OB_RNB"/>
    <property type="match status" value="1"/>
</dbReference>
<comment type="similarity">
    <text evidence="8">Belongs to the RNR ribonuclease family. RNase R subfamily.</text>
</comment>
<dbReference type="HAMAP" id="MF_01895">
    <property type="entry name" value="RNase_R"/>
    <property type="match status" value="1"/>
</dbReference>
<gene>
    <name evidence="8 11" type="primary">rnr</name>
    <name evidence="11" type="ORF">GCM10007140_33750</name>
</gene>
<evidence type="ECO:0000256" key="3">
    <source>
        <dbReference type="ARBA" id="ARBA00022490"/>
    </source>
</evidence>
<dbReference type="PROSITE" id="PS01175">
    <property type="entry name" value="RIBONUCLEASE_II"/>
    <property type="match status" value="1"/>
</dbReference>
<keyword evidence="12" id="KW-1185">Reference proteome</keyword>
<feature type="compositionally biased region" description="Basic and acidic residues" evidence="9">
    <location>
        <begin position="786"/>
        <end position="796"/>
    </location>
</feature>
<comment type="catalytic activity">
    <reaction evidence="1 8">
        <text>Exonucleolytic cleavage in the 3'- to 5'-direction to yield nucleoside 5'-phosphates.</text>
        <dbReference type="EC" id="3.1.13.1"/>
    </reaction>
</comment>
<dbReference type="RefSeq" id="WP_188389658.1">
    <property type="nucleotide sequence ID" value="NZ_BMFK01000004.1"/>
</dbReference>
<keyword evidence="6 8" id="KW-0269">Exonuclease</keyword>
<dbReference type="InterPro" id="IPR050180">
    <property type="entry name" value="RNR_Ribonuclease"/>
</dbReference>
<evidence type="ECO:0000256" key="4">
    <source>
        <dbReference type="ARBA" id="ARBA00022722"/>
    </source>
</evidence>
<evidence type="ECO:0000256" key="6">
    <source>
        <dbReference type="ARBA" id="ARBA00022839"/>
    </source>
</evidence>
<dbReference type="Proteomes" id="UP000605259">
    <property type="component" value="Unassembled WGS sequence"/>
</dbReference>
<dbReference type="InterPro" id="IPR012340">
    <property type="entry name" value="NA-bd_OB-fold"/>
</dbReference>
<feature type="region of interest" description="Disordered" evidence="9">
    <location>
        <begin position="715"/>
        <end position="838"/>
    </location>
</feature>
<dbReference type="NCBIfam" id="TIGR00358">
    <property type="entry name" value="3_prime_RNase"/>
    <property type="match status" value="1"/>
</dbReference>
<dbReference type="InterPro" id="IPR004476">
    <property type="entry name" value="RNase_II/RNase_R"/>
</dbReference>
<dbReference type="InterPro" id="IPR040476">
    <property type="entry name" value="CSD2"/>
</dbReference>
<dbReference type="Pfam" id="PF00575">
    <property type="entry name" value="S1"/>
    <property type="match status" value="1"/>
</dbReference>
<evidence type="ECO:0000256" key="9">
    <source>
        <dbReference type="SAM" id="MobiDB-lite"/>
    </source>
</evidence>
<keyword evidence="3 8" id="KW-0963">Cytoplasm</keyword>
<evidence type="ECO:0000313" key="12">
    <source>
        <dbReference type="Proteomes" id="UP000605259"/>
    </source>
</evidence>
<name>A0A917AYJ7_9BACI</name>
<dbReference type="InterPro" id="IPR011805">
    <property type="entry name" value="RNase_R"/>
</dbReference>
<evidence type="ECO:0000256" key="2">
    <source>
        <dbReference type="ARBA" id="ARBA00004496"/>
    </source>
</evidence>
<protein>
    <recommendedName>
        <fullName evidence="8">Ribonuclease R</fullName>
        <shortName evidence="8">RNase R</shortName>
        <ecNumber evidence="8">3.1.13.1</ecNumber>
    </recommendedName>
</protein>
<dbReference type="GO" id="GO:0008859">
    <property type="term" value="F:exoribonuclease II activity"/>
    <property type="evidence" value="ECO:0007669"/>
    <property type="project" value="UniProtKB-UniRule"/>
</dbReference>
<keyword evidence="5 8" id="KW-0378">Hydrolase</keyword>
<dbReference type="InterPro" id="IPR011129">
    <property type="entry name" value="CSD"/>
</dbReference>
<evidence type="ECO:0000259" key="10">
    <source>
        <dbReference type="PROSITE" id="PS50126"/>
    </source>
</evidence>
<dbReference type="InterPro" id="IPR022966">
    <property type="entry name" value="RNase_II/R_CS"/>
</dbReference>
<dbReference type="InterPro" id="IPR001900">
    <property type="entry name" value="RNase_II/R"/>
</dbReference>
<dbReference type="GO" id="GO:0005829">
    <property type="term" value="C:cytosol"/>
    <property type="evidence" value="ECO:0007669"/>
    <property type="project" value="TreeGrafter"/>
</dbReference>
<dbReference type="SUPFAM" id="SSF50249">
    <property type="entry name" value="Nucleic acid-binding proteins"/>
    <property type="match status" value="4"/>
</dbReference>
<dbReference type="PROSITE" id="PS50126">
    <property type="entry name" value="S1"/>
    <property type="match status" value="1"/>
</dbReference>
<keyword evidence="4 8" id="KW-0540">Nuclease</keyword>
<dbReference type="PANTHER" id="PTHR23355:SF9">
    <property type="entry name" value="DIS3-LIKE EXONUCLEASE 2"/>
    <property type="match status" value="1"/>
</dbReference>
<dbReference type="FunFam" id="2.40.50.140:FF:000219">
    <property type="entry name" value="Ribonuclease R"/>
    <property type="match status" value="1"/>
</dbReference>
<dbReference type="CDD" id="cd04471">
    <property type="entry name" value="S1_RNase_R"/>
    <property type="match status" value="1"/>
</dbReference>
<dbReference type="GO" id="GO:0003723">
    <property type="term" value="F:RNA binding"/>
    <property type="evidence" value="ECO:0007669"/>
    <property type="project" value="UniProtKB-UniRule"/>
</dbReference>
<dbReference type="PANTHER" id="PTHR23355">
    <property type="entry name" value="RIBONUCLEASE"/>
    <property type="match status" value="1"/>
</dbReference>
<dbReference type="InterPro" id="IPR003029">
    <property type="entry name" value="S1_domain"/>
</dbReference>
<dbReference type="Pfam" id="PF17876">
    <property type="entry name" value="CSD2"/>
    <property type="match status" value="1"/>
</dbReference>
<reference evidence="11" key="1">
    <citation type="journal article" date="2014" name="Int. J. Syst. Evol. Microbiol.">
        <title>Complete genome sequence of Corynebacterium casei LMG S-19264T (=DSM 44701T), isolated from a smear-ripened cheese.</title>
        <authorList>
            <consortium name="US DOE Joint Genome Institute (JGI-PGF)"/>
            <person name="Walter F."/>
            <person name="Albersmeier A."/>
            <person name="Kalinowski J."/>
            <person name="Ruckert C."/>
        </authorList>
    </citation>
    <scope>NUCLEOTIDE SEQUENCE</scope>
    <source>
        <strain evidence="11">CGMCC 1.12698</strain>
    </source>
</reference>
<feature type="compositionally biased region" description="Basic and acidic residues" evidence="9">
    <location>
        <begin position="762"/>
        <end position="771"/>
    </location>
</feature>
<dbReference type="FunFam" id="2.40.50.140:FF:000273">
    <property type="entry name" value="Ribonuclease R"/>
    <property type="match status" value="1"/>
</dbReference>
<feature type="domain" description="S1 motif" evidence="10">
    <location>
        <begin position="629"/>
        <end position="709"/>
    </location>
</feature>
<dbReference type="Pfam" id="PF00773">
    <property type="entry name" value="RNB"/>
    <property type="match status" value="1"/>
</dbReference>
<sequence>MDNIQQNIDKLLAFMKEEAYKPLTVQELEEAFGIEEAADFKAFVKALITMEDQGLVVRTRSNRYGLPEKMNLLRGKVTGHAKGFAFVVLDEQGAEDIFIPPNELNGALHGDIVLVRVSEESSGSRREGTIVRIIERGTTEIVGTYSPSKGFGFVTPDDKRIISDIFIPKKVSMGAVDGHKVVVKITSFPEGRLSAEGEVINILGHKNDPGVDILSVIHKHGLPQAFPVEVLEQANDVPEEINEADIGKRRDLRDQVIVTIDGADAKDLDDAVTVTKLANGNYKLGVHIADVTHYVKEGSSIDVEAADRGTSIYLVDRVIPMIPHRLSNGICSLNPQVNRFTLSCEMEFNPQGEVVSHEIFESIIKTTERMTYTDVNKILEDKDEALMKRYESLVPMFELMAELASVLRNKRMNRGAIDFDFSEAKVIVDEDGKPVDIALRERSVAERLIEEFMLAANETVAEHFHWMNVPFMYRIHEDPKEEKLERFFEFITNFGYVVKGSANDIHPHSLQQVLDMVKGQPEEAVISTVLLRSMRQAKYDAESIGHFGLSTQFYTHFTSPIRRYPDLIVHRLIRTYLIEGKVDEGTKAKWKDKLQQIADHSSSMERRAVDAERETDDLKKAEYMLDKIGEEFEGIISSVTNFGMFVELPNTIEGLVHVSYLTDDYYRYDERQYAMIGERTGNVFRIGDEIKIRVVNVNKDERAIDFEIVGMKGSPRRERRDRPVVIDSSRGGRKKRGDRENERSSGRGSRSRGGRSSQGQESRVRGGDRGSRGRGAKQAEGGSEAQGRELKPREGGRGTQGQEAKARRSGSGKPGTDKKKKGFFESVPGFKKKKKKRK</sequence>